<dbReference type="Gene3D" id="1.10.510.10">
    <property type="entry name" value="Transferase(Phosphotransferase) domain 1"/>
    <property type="match status" value="1"/>
</dbReference>
<dbReference type="InterPro" id="IPR054466">
    <property type="entry name" value="OspG_kinase"/>
</dbReference>
<feature type="domain" description="Kinase OspG kinase" evidence="1">
    <location>
        <begin position="1238"/>
        <end position="1354"/>
    </location>
</feature>
<evidence type="ECO:0000313" key="2">
    <source>
        <dbReference type="EMBL" id="XBV47542.1"/>
    </source>
</evidence>
<name>A0AAU7U407_9GAMM</name>
<keyword evidence="2" id="KW-0614">Plasmid</keyword>
<dbReference type="InterPro" id="IPR011009">
    <property type="entry name" value="Kinase-like_dom_sf"/>
</dbReference>
<gene>
    <name evidence="2" type="ORF">AAF463_24790</name>
</gene>
<keyword evidence="2" id="KW-0808">Transferase</keyword>
<dbReference type="Pfam" id="PF22303">
    <property type="entry name" value="OspG_kinase"/>
    <property type="match status" value="1"/>
</dbReference>
<organism evidence="2">
    <name type="scientific">Pantoea sp. BJ2</name>
    <dbReference type="NCBI Taxonomy" id="3141322"/>
    <lineage>
        <taxon>Bacteria</taxon>
        <taxon>Pseudomonadati</taxon>
        <taxon>Pseudomonadota</taxon>
        <taxon>Gammaproteobacteria</taxon>
        <taxon>Enterobacterales</taxon>
        <taxon>Erwiniaceae</taxon>
        <taxon>Pantoea</taxon>
    </lineage>
</organism>
<protein>
    <submittedName>
        <fullName evidence="2">Serine/threonine-protein kinase</fullName>
    </submittedName>
</protein>
<sequence>MMKVPPTPPDYHNLNLKSEIFNSKLRTDPGKKNSCEIQKFTSTMQSEKLKALSAYSGCHAGNASKKNTSAAILGLIAVLNTTLPAPGRVISGDSLNLKNGKDFANQENRLSEKTICSSVITPEKVNTLPQTQPVTHFNERSFPMPVAVNNAKQVTDALLPEKAAAAGALVLETLNPGVIRRNTPMFALAGVSVAGLTFLGKTAVEWYTRSDRNALTASGQTATGNEGVVKMTMTDALPAAELTSPLQEFLNILEIDLGSIETDAEGKLIVRSVADLLIELYQNLGDSTAFVSESLKLLQSYGLQHFFDTALFIANNPTDQKQTRFRRSAFTLLTGSASNTASALKALGGLERSRAEELAESERKYFDDWRNKLPSGENFHWLFYANEDRQKAFKKLLDLVASNQVALGSSLQQVLHEHPGYVQMVQKLGEFQLHEKPETVHLNATITEKAGTISLSSGVSLTLEDAWQTGMLKEMLYAPDLTVSFGASDNALNQEGLKAFRNGLTDIAAPPGVDAFLRNPLVLLAYRRLTETHFELSTEEADLKGQLRSNDNIRGLDIINNFRNEKGNVVAGQLTFRAKDIAGREFQIPLTGWLVLRDSDGCFVVYDADSSKRRHYFNSEQDMHQFYSKEALGSYVAADGSLEKALRAEKPHNLFEAEAFFSALNGDARIWEERNAGLVFTPGNSRTFSEAMMTFSEALLVRNVGFLHPDAVSQRAASKLSRQQANWQRLRADAKVFSLLEFTHHWITANKAYGHFLQDKGIYERAEEFNPDAVLIKPFNGKNIGSVTEYAAYLRRHEAGGDQFAADMEVLPVSVADDDYVSSLSKREKHNFATTLKRIIKTPDQQAQKPVTADERYVGTLKSDERQHLHDAMQLYLRLNQDDIRGGLDEAMRSGFPGTDYQSHLQKLKDLSQPMNLELRNAWNAVEISRMQLALSMEKERTLPANDARRLAMLTEDTPSGDDFKAPLTVGNVHVPGCVMFTLRDRKMKGRRNDFITTQYVYTPDAIHGRHIFTLADFNTLMRCSSPAREMVSARVKLADKKLIDHAFRQATSGKATAGYELVPGYDLFIEMINRQIADADEMTISHWEVIRDAAMTGIGMMVLPACIASGPAAVISCAGLTTMTLIDDIQKAVALWKRGEREWALVTGLLGTLDVTDVTRGIKILARGAGLARAVSHMPDVLKGMPRRIKESLRVAGHPEVGRGGSGIVITAGRKIVKKIYHTEYQGSSLDSPQGYGDREVATKAKLNVKGMNLFYGNSGASAKIEENSDSKKVVVYMQKVDGTPLSSLRAQGEMIQLKRDIEESGGLILDELIDKLSSKKIFYEDFNPGNLLYDRRTKKMNLIDFDSAIYSKTELDAGTVAAMKLRLTGVINYALHQRKVEKLDLKEVLTEPQ</sequence>
<geneLocation type="plasmid" evidence="2">
    <name>plasmindB</name>
</geneLocation>
<dbReference type="GO" id="GO:0016301">
    <property type="term" value="F:kinase activity"/>
    <property type="evidence" value="ECO:0007669"/>
    <property type="project" value="UniProtKB-KW"/>
</dbReference>
<accession>A0AAU7U407</accession>
<dbReference type="EMBL" id="CP158294">
    <property type="protein sequence ID" value="XBV47542.1"/>
    <property type="molecule type" value="Genomic_DNA"/>
</dbReference>
<keyword evidence="2" id="KW-0418">Kinase</keyword>
<reference evidence="2" key="1">
    <citation type="submission" date="2024-06" db="EMBL/GenBank/DDBJ databases">
        <title>Multiomics insights into the TNT degradation mechanism by Pantoea sp. BJ2 isolated from an ammunition destruction site.</title>
        <authorList>
            <person name="Luo J."/>
        </authorList>
    </citation>
    <scope>NUCLEOTIDE SEQUENCE</scope>
    <source>
        <strain evidence="2">BJ2</strain>
        <plasmid evidence="2">plasmindB</plasmid>
    </source>
</reference>
<evidence type="ECO:0000259" key="1">
    <source>
        <dbReference type="Pfam" id="PF22303"/>
    </source>
</evidence>
<dbReference type="RefSeq" id="WP_350262583.1">
    <property type="nucleotide sequence ID" value="NZ_CP158294.1"/>
</dbReference>
<proteinExistence type="predicted"/>
<dbReference type="SUPFAM" id="SSF56112">
    <property type="entry name" value="Protein kinase-like (PK-like)"/>
    <property type="match status" value="1"/>
</dbReference>